<feature type="compositionally biased region" description="Basic and acidic residues" evidence="4">
    <location>
        <begin position="296"/>
        <end position="305"/>
    </location>
</feature>
<evidence type="ECO:0000313" key="7">
    <source>
        <dbReference type="Proteomes" id="UP001516472"/>
    </source>
</evidence>
<feature type="domain" description="Prohead serine protease" evidence="5">
    <location>
        <begin position="90"/>
        <end position="147"/>
    </location>
</feature>
<evidence type="ECO:0000256" key="4">
    <source>
        <dbReference type="SAM" id="MobiDB-lite"/>
    </source>
</evidence>
<organism evidence="6 7">
    <name type="scientific">Corallococcus soli</name>
    <dbReference type="NCBI Taxonomy" id="2710757"/>
    <lineage>
        <taxon>Bacteria</taxon>
        <taxon>Pseudomonadati</taxon>
        <taxon>Myxococcota</taxon>
        <taxon>Myxococcia</taxon>
        <taxon>Myxococcales</taxon>
        <taxon>Cystobacterineae</taxon>
        <taxon>Myxococcaceae</taxon>
        <taxon>Corallococcus</taxon>
    </lineage>
</organism>
<keyword evidence="7" id="KW-1185">Reference proteome</keyword>
<name>A0ABR9PIK9_9BACT</name>
<comment type="caution">
    <text evidence="6">The sequence shown here is derived from an EMBL/GenBank/DDBJ whole genome shotgun (WGS) entry which is preliminary data.</text>
</comment>
<feature type="region of interest" description="Disordered" evidence="4">
    <location>
        <begin position="187"/>
        <end position="218"/>
    </location>
</feature>
<proteinExistence type="predicted"/>
<dbReference type="Proteomes" id="UP001516472">
    <property type="component" value="Unassembled WGS sequence"/>
</dbReference>
<feature type="compositionally biased region" description="Acidic residues" evidence="4">
    <location>
        <begin position="278"/>
        <end position="295"/>
    </location>
</feature>
<keyword evidence="3" id="KW-0378">Hydrolase</keyword>
<keyword evidence="1" id="KW-1188">Viral release from host cell</keyword>
<dbReference type="Pfam" id="PF04586">
    <property type="entry name" value="Peptidase_S78"/>
    <property type="match status" value="1"/>
</dbReference>
<evidence type="ECO:0000259" key="5">
    <source>
        <dbReference type="Pfam" id="PF04586"/>
    </source>
</evidence>
<feature type="region of interest" description="Disordered" evidence="4">
    <location>
        <begin position="277"/>
        <end position="305"/>
    </location>
</feature>
<reference evidence="6 7" key="1">
    <citation type="submission" date="2020-02" db="EMBL/GenBank/DDBJ databases">
        <authorList>
            <person name="Babadi Z.K."/>
            <person name="Risdian C."/>
            <person name="Ebrahimipour G.H."/>
            <person name="Wink J."/>
        </authorList>
    </citation>
    <scope>NUCLEOTIDE SEQUENCE [LARGE SCALE GENOMIC DNA]</scope>
    <source>
        <strain evidence="6 7">ZKHCc1 1396</strain>
    </source>
</reference>
<protein>
    <submittedName>
        <fullName evidence="6">Primosomal replication protein N</fullName>
    </submittedName>
</protein>
<evidence type="ECO:0000256" key="3">
    <source>
        <dbReference type="ARBA" id="ARBA00022801"/>
    </source>
</evidence>
<sequence>MRTLSIRRKLLDGSAPTTGTLAPVFQITSTKLDRHRDRILGIKAEGAELKKPLLWGHASWEPAIGKAHCFQEGGVWLMEPRCDGIGARSQEVEAKIKADTLDACSIGFIPVEGYDPVPNAEGGLDFPLVHLVEVSIVNVGANEDAVRVRSMGGPTGGGESPVMAAALASLATSQAALATVIAKMVAKEDEEEEAAPTSAPAEEKDVDDEAEEEAATEEMTPKAFAAALVAHAEAGKALADAFLATEAEDEELIALAEGLRDGLPTDIEAAKGWLARAEEEEAEPTDDAPESEEEAKDAPLPEEEAKAMRRLVRKTFGFTVAQAKALTVRDLRTYAALCPPAA</sequence>
<evidence type="ECO:0000256" key="1">
    <source>
        <dbReference type="ARBA" id="ARBA00022612"/>
    </source>
</evidence>
<evidence type="ECO:0000313" key="6">
    <source>
        <dbReference type="EMBL" id="MBE4747758.1"/>
    </source>
</evidence>
<dbReference type="EMBL" id="JAAIYO010000001">
    <property type="protein sequence ID" value="MBE4747758.1"/>
    <property type="molecule type" value="Genomic_DNA"/>
</dbReference>
<evidence type="ECO:0000256" key="2">
    <source>
        <dbReference type="ARBA" id="ARBA00022670"/>
    </source>
</evidence>
<accession>A0ABR9PIK9</accession>
<keyword evidence="2" id="KW-0645">Protease</keyword>
<dbReference type="RefSeq" id="WP_193347114.1">
    <property type="nucleotide sequence ID" value="NZ_CBCSIP010000104.1"/>
</dbReference>
<gene>
    <name evidence="6" type="ORF">G4177_06140</name>
</gene>
<dbReference type="InterPro" id="IPR054613">
    <property type="entry name" value="Peptidase_S78_dom"/>
</dbReference>
<feature type="compositionally biased region" description="Acidic residues" evidence="4">
    <location>
        <begin position="204"/>
        <end position="216"/>
    </location>
</feature>